<protein>
    <submittedName>
        <fullName evidence="1">Uncharacterized protein</fullName>
    </submittedName>
</protein>
<accession>A0AAV4N929</accession>
<name>A0AAV4N929_CAEEX</name>
<dbReference type="Proteomes" id="UP001054945">
    <property type="component" value="Unassembled WGS sequence"/>
</dbReference>
<gene>
    <name evidence="1" type="ORF">CEXT_525121</name>
</gene>
<sequence>MKGEIGVNGSCASSQQWRIPLNHLQPPSAPFQSSTPPSPQARHFGTSKALWVTVNSLFLPINLSEVFSSRAEFRSSSVKHGVFRKPPRLLDYAPLECWVSLTGFPPSLPPSIVTRKRDKVKDYTMITERMLSTAKNLLVHIDLYLLSL</sequence>
<organism evidence="1 2">
    <name type="scientific">Caerostris extrusa</name>
    <name type="common">Bark spider</name>
    <name type="synonym">Caerostris bankana</name>
    <dbReference type="NCBI Taxonomy" id="172846"/>
    <lineage>
        <taxon>Eukaryota</taxon>
        <taxon>Metazoa</taxon>
        <taxon>Ecdysozoa</taxon>
        <taxon>Arthropoda</taxon>
        <taxon>Chelicerata</taxon>
        <taxon>Arachnida</taxon>
        <taxon>Araneae</taxon>
        <taxon>Araneomorphae</taxon>
        <taxon>Entelegynae</taxon>
        <taxon>Araneoidea</taxon>
        <taxon>Araneidae</taxon>
        <taxon>Caerostris</taxon>
    </lineage>
</organism>
<proteinExistence type="predicted"/>
<dbReference type="AlphaFoldDB" id="A0AAV4N929"/>
<evidence type="ECO:0000313" key="1">
    <source>
        <dbReference type="EMBL" id="GIX81307.1"/>
    </source>
</evidence>
<reference evidence="1 2" key="1">
    <citation type="submission" date="2021-06" db="EMBL/GenBank/DDBJ databases">
        <title>Caerostris extrusa draft genome.</title>
        <authorList>
            <person name="Kono N."/>
            <person name="Arakawa K."/>
        </authorList>
    </citation>
    <scope>NUCLEOTIDE SEQUENCE [LARGE SCALE GENOMIC DNA]</scope>
</reference>
<comment type="caution">
    <text evidence="1">The sequence shown here is derived from an EMBL/GenBank/DDBJ whole genome shotgun (WGS) entry which is preliminary data.</text>
</comment>
<keyword evidence="2" id="KW-1185">Reference proteome</keyword>
<dbReference type="EMBL" id="BPLR01020664">
    <property type="protein sequence ID" value="GIX81307.1"/>
    <property type="molecule type" value="Genomic_DNA"/>
</dbReference>
<evidence type="ECO:0000313" key="2">
    <source>
        <dbReference type="Proteomes" id="UP001054945"/>
    </source>
</evidence>